<dbReference type="AlphaFoldDB" id="A0A8X6F1G0"/>
<name>A0A8X6F1G0_TRICU</name>
<dbReference type="SUPFAM" id="SSF51735">
    <property type="entry name" value="NAD(P)-binding Rossmann-fold domains"/>
    <property type="match status" value="1"/>
</dbReference>
<comment type="caution">
    <text evidence="2">The sequence shown here is derived from an EMBL/GenBank/DDBJ whole genome shotgun (WGS) entry which is preliminary data.</text>
</comment>
<evidence type="ECO:0000256" key="1">
    <source>
        <dbReference type="ARBA" id="ARBA00023002"/>
    </source>
</evidence>
<accession>A0A8X6F1G0</accession>
<keyword evidence="1" id="KW-0560">Oxidoreductase</keyword>
<evidence type="ECO:0000313" key="2">
    <source>
        <dbReference type="EMBL" id="GFQ66824.1"/>
    </source>
</evidence>
<dbReference type="PROSITE" id="PS00061">
    <property type="entry name" value="ADH_SHORT"/>
    <property type="match status" value="1"/>
</dbReference>
<dbReference type="Pfam" id="PF00106">
    <property type="entry name" value="adh_short"/>
    <property type="match status" value="1"/>
</dbReference>
<keyword evidence="3" id="KW-1185">Reference proteome</keyword>
<dbReference type="InterPro" id="IPR002347">
    <property type="entry name" value="SDR_fam"/>
</dbReference>
<dbReference type="Proteomes" id="UP000887116">
    <property type="component" value="Unassembled WGS sequence"/>
</dbReference>
<dbReference type="EMBL" id="BMAO01010384">
    <property type="protein sequence ID" value="GFQ66824.1"/>
    <property type="molecule type" value="Genomic_DNA"/>
</dbReference>
<organism evidence="2 3">
    <name type="scientific">Trichonephila clavata</name>
    <name type="common">Joro spider</name>
    <name type="synonym">Nephila clavata</name>
    <dbReference type="NCBI Taxonomy" id="2740835"/>
    <lineage>
        <taxon>Eukaryota</taxon>
        <taxon>Metazoa</taxon>
        <taxon>Ecdysozoa</taxon>
        <taxon>Arthropoda</taxon>
        <taxon>Chelicerata</taxon>
        <taxon>Arachnida</taxon>
        <taxon>Araneae</taxon>
        <taxon>Araneomorphae</taxon>
        <taxon>Entelegynae</taxon>
        <taxon>Araneoidea</taxon>
        <taxon>Nephilidae</taxon>
        <taxon>Trichonephila</taxon>
    </lineage>
</organism>
<dbReference type="InterPro" id="IPR036291">
    <property type="entry name" value="NAD(P)-bd_dom_sf"/>
</dbReference>
<dbReference type="InterPro" id="IPR053011">
    <property type="entry name" value="SDR_family_member_7"/>
</dbReference>
<evidence type="ECO:0008006" key="4">
    <source>
        <dbReference type="Google" id="ProtNLM"/>
    </source>
</evidence>
<dbReference type="PANTHER" id="PTHR44269:SF1">
    <property type="entry name" value="DEHYDROGENASE_REDUCTASE SDR FAMILY MEMBER 7"/>
    <property type="match status" value="1"/>
</dbReference>
<gene>
    <name evidence="2" type="primary">Dhrs7</name>
    <name evidence="2" type="ORF">TNCT_161501</name>
</gene>
<sequence>MLIMLILILLCVFGFLYFFFTKVDADLTLCFYDYFSDVKKFLRGKVIWITGSSSGIGEYLAYELAHHGCKLILSGTSEERLNSVKLKCIEIGLTEEDIYVLPFNLTDFEMHGDYVKKVLQKFCRLDILINNAGRSQRATFEEIDINVDKEIFDINVFGTLNLTRKILPHFIENGKGHFVVTSSCVGKMGAAFSASYTGSKHALHGYFETLRTEMSGKNINVTMLCPGPVFSNNLENAFTGTPGKKFGQIPNCKDRKMKTDRCARLMSVAIAHKLDEAWIAPQPNLIFFYLMQYTPTFFRKIVIGKLYTPERAEKIRDGRW</sequence>
<dbReference type="CDD" id="cd05332">
    <property type="entry name" value="11beta-HSD1_like_SDR_c"/>
    <property type="match status" value="1"/>
</dbReference>
<reference evidence="2" key="1">
    <citation type="submission" date="2020-07" db="EMBL/GenBank/DDBJ databases">
        <title>Multicomponent nature underlies the extraordinary mechanical properties of spider dragline silk.</title>
        <authorList>
            <person name="Kono N."/>
            <person name="Nakamura H."/>
            <person name="Mori M."/>
            <person name="Yoshida Y."/>
            <person name="Ohtoshi R."/>
            <person name="Malay A.D."/>
            <person name="Moran D.A.P."/>
            <person name="Tomita M."/>
            <person name="Numata K."/>
            <person name="Arakawa K."/>
        </authorList>
    </citation>
    <scope>NUCLEOTIDE SEQUENCE</scope>
</reference>
<dbReference type="GO" id="GO:0016491">
    <property type="term" value="F:oxidoreductase activity"/>
    <property type="evidence" value="ECO:0007669"/>
    <property type="project" value="UniProtKB-KW"/>
</dbReference>
<dbReference type="OrthoDB" id="47007at2759"/>
<dbReference type="InterPro" id="IPR020904">
    <property type="entry name" value="Sc_DH/Rdtase_CS"/>
</dbReference>
<dbReference type="PANTHER" id="PTHR44269">
    <property type="entry name" value="DEHYDROGENASE/REDUCTASE SDR FAMILY MEMBER 7-RELATED"/>
    <property type="match status" value="1"/>
</dbReference>
<dbReference type="Gene3D" id="3.40.50.720">
    <property type="entry name" value="NAD(P)-binding Rossmann-like Domain"/>
    <property type="match status" value="1"/>
</dbReference>
<protein>
    <recommendedName>
        <fullName evidence="4">Dehydrogenase/reductase SDR family member 7</fullName>
    </recommendedName>
</protein>
<evidence type="ECO:0000313" key="3">
    <source>
        <dbReference type="Proteomes" id="UP000887116"/>
    </source>
</evidence>
<proteinExistence type="predicted"/>
<dbReference type="PRINTS" id="PR00081">
    <property type="entry name" value="GDHRDH"/>
</dbReference>